<name>A0ACC1D105_9NEOP</name>
<reference evidence="1 2" key="1">
    <citation type="journal article" date="2021" name="Front. Genet.">
        <title>Chromosome-Level Genome Assembly Reveals Significant Gene Expansion in the Toll and IMD Signaling Pathways of Dendrolimus kikuchii.</title>
        <authorList>
            <person name="Zhou J."/>
            <person name="Wu P."/>
            <person name="Xiong Z."/>
            <person name="Liu N."/>
            <person name="Zhao N."/>
            <person name="Ji M."/>
            <person name="Qiu Y."/>
            <person name="Yang B."/>
        </authorList>
    </citation>
    <scope>NUCLEOTIDE SEQUENCE [LARGE SCALE GENOMIC DNA]</scope>
    <source>
        <strain evidence="1">Ann1</strain>
    </source>
</reference>
<proteinExistence type="predicted"/>
<evidence type="ECO:0000313" key="1">
    <source>
        <dbReference type="EMBL" id="KAJ0177527.1"/>
    </source>
</evidence>
<dbReference type="Proteomes" id="UP000824533">
    <property type="component" value="Linkage Group LG11"/>
</dbReference>
<organism evidence="1 2">
    <name type="scientific">Dendrolimus kikuchii</name>
    <dbReference type="NCBI Taxonomy" id="765133"/>
    <lineage>
        <taxon>Eukaryota</taxon>
        <taxon>Metazoa</taxon>
        <taxon>Ecdysozoa</taxon>
        <taxon>Arthropoda</taxon>
        <taxon>Hexapoda</taxon>
        <taxon>Insecta</taxon>
        <taxon>Pterygota</taxon>
        <taxon>Neoptera</taxon>
        <taxon>Endopterygota</taxon>
        <taxon>Lepidoptera</taxon>
        <taxon>Glossata</taxon>
        <taxon>Ditrysia</taxon>
        <taxon>Bombycoidea</taxon>
        <taxon>Lasiocampidae</taxon>
        <taxon>Dendrolimus</taxon>
    </lineage>
</organism>
<evidence type="ECO:0000313" key="2">
    <source>
        <dbReference type="Proteomes" id="UP000824533"/>
    </source>
</evidence>
<sequence>MSRLAAGGRRPALAWRAAMAAAGPGARSSAVGRAGSAPPPPPRRHRAAPRVSLKVHMITAYDCICMVCLLCASVSTWGTASVAASHAHKRAHLTPRPPAAAPAG</sequence>
<gene>
    <name evidence="1" type="ORF">K1T71_006400</name>
</gene>
<keyword evidence="2" id="KW-1185">Reference proteome</keyword>
<dbReference type="EMBL" id="CM034397">
    <property type="protein sequence ID" value="KAJ0177527.1"/>
    <property type="molecule type" value="Genomic_DNA"/>
</dbReference>
<comment type="caution">
    <text evidence="1">The sequence shown here is derived from an EMBL/GenBank/DDBJ whole genome shotgun (WGS) entry which is preliminary data.</text>
</comment>
<protein>
    <submittedName>
        <fullName evidence="1">Uncharacterized protein</fullName>
    </submittedName>
</protein>
<accession>A0ACC1D105</accession>